<gene>
    <name evidence="6" type="ORF">MTY_1752</name>
</gene>
<evidence type="ECO:0000256" key="2">
    <source>
        <dbReference type="ARBA" id="ARBA00022679"/>
    </source>
</evidence>
<keyword evidence="1 4" id="KW-0328">Glycosyltransferase</keyword>
<dbReference type="GO" id="GO:0019509">
    <property type="term" value="P:L-methionine salvage from methylthioadenosine"/>
    <property type="evidence" value="ECO:0007669"/>
    <property type="project" value="TreeGrafter"/>
</dbReference>
<feature type="binding site" evidence="4">
    <location>
        <position position="182"/>
    </location>
    <ligand>
        <name>substrate</name>
    </ligand>
</feature>
<reference evidence="6" key="1">
    <citation type="journal article" date="2014" name="Gene">
        <title>Genome-guided analysis of transformation efficiency and carbon dioxide assimilation by Moorella thermoacetica Y72.</title>
        <authorList>
            <person name="Tsukahara K."/>
            <person name="Kita A."/>
            <person name="Nakashimada Y."/>
            <person name="Hoshino T."/>
            <person name="Murakami K."/>
        </authorList>
    </citation>
    <scope>NUCLEOTIDE SEQUENCE [LARGE SCALE GENOMIC DNA]</scope>
    <source>
        <strain evidence="6">Y72</strain>
    </source>
</reference>
<comment type="pathway">
    <text evidence="4">Purine metabolism; purine nucleoside salvage.</text>
</comment>
<dbReference type="SUPFAM" id="SSF53167">
    <property type="entry name" value="Purine and uridine phosphorylases"/>
    <property type="match status" value="1"/>
</dbReference>
<feature type="binding site" evidence="4">
    <location>
        <position position="9"/>
    </location>
    <ligand>
        <name>phosphate</name>
        <dbReference type="ChEBI" id="CHEBI:43474"/>
    </ligand>
</feature>
<proteinExistence type="inferred from homology"/>
<comment type="similarity">
    <text evidence="4">Belongs to the PNP/MTAP phosphorylase family. MTAP subfamily.</text>
</comment>
<dbReference type="NCBIfam" id="TIGR01694">
    <property type="entry name" value="MTAP"/>
    <property type="match status" value="1"/>
</dbReference>
<dbReference type="UniPathway" id="UPA00606"/>
<dbReference type="GO" id="GO:0005829">
    <property type="term" value="C:cytosol"/>
    <property type="evidence" value="ECO:0007669"/>
    <property type="project" value="TreeGrafter"/>
</dbReference>
<evidence type="ECO:0000256" key="3">
    <source>
        <dbReference type="ARBA" id="ARBA00022726"/>
    </source>
</evidence>
<evidence type="ECO:0000313" key="6">
    <source>
        <dbReference type="EMBL" id="GAF26412.1"/>
    </source>
</evidence>
<comment type="caution">
    <text evidence="4">Lacks conserved residue(s) required for the propagation of feature annotation.</text>
</comment>
<feature type="binding site" evidence="4">
    <location>
        <begin position="49"/>
        <end position="50"/>
    </location>
    <ligand>
        <name>phosphate</name>
        <dbReference type="ChEBI" id="CHEBI:43474"/>
    </ligand>
</feature>
<dbReference type="PANTHER" id="PTHR42679">
    <property type="entry name" value="S-METHYL-5'-THIOADENOSINE PHOSPHORYLASE"/>
    <property type="match status" value="1"/>
</dbReference>
<dbReference type="GO" id="GO:0017061">
    <property type="term" value="F:S-methyl-5-thioadenosine phosphorylase activity"/>
    <property type="evidence" value="ECO:0007669"/>
    <property type="project" value="InterPro"/>
</dbReference>
<dbReference type="AlphaFoldDB" id="A0A0S6UG24"/>
<dbReference type="FunFam" id="3.40.50.1580:FF:000012">
    <property type="entry name" value="Probable 6-oxopurine nucleoside phosphorylase"/>
    <property type="match status" value="1"/>
</dbReference>
<dbReference type="NCBIfam" id="NF006599">
    <property type="entry name" value="PRK09136.1"/>
    <property type="match status" value="1"/>
</dbReference>
<dbReference type="Pfam" id="PF01048">
    <property type="entry name" value="PNP_UDP_1"/>
    <property type="match status" value="1"/>
</dbReference>
<name>A0A0S6UG24_NEOTH</name>
<protein>
    <recommendedName>
        <fullName evidence="4">Probable 6-oxopurine nucleoside phosphorylase</fullName>
        <ecNumber evidence="4">2.4.2.1</ecNumber>
    </recommendedName>
    <alternativeName>
        <fullName evidence="4">Purine nucleoside phosphorylase</fullName>
        <shortName evidence="4">PNP</shortName>
    </alternativeName>
</protein>
<dbReference type="PANTHER" id="PTHR42679:SF2">
    <property type="entry name" value="S-METHYL-5'-THIOADENOSINE PHOSPHORYLASE"/>
    <property type="match status" value="1"/>
</dbReference>
<comment type="function">
    <text evidence="4">Purine nucleoside phosphorylase which is highly specific for 6-oxopurine nucleosides. Cleaves guanosine or inosine to respective bases and sugar-1-phosphate molecules. Involved in purine salvage.</text>
</comment>
<dbReference type="EC" id="2.4.2.1" evidence="4"/>
<comment type="catalytic activity">
    <reaction evidence="4">
        <text>a purine D-ribonucleoside + phosphate = a purine nucleobase + alpha-D-ribose 1-phosphate</text>
        <dbReference type="Rhea" id="RHEA:19805"/>
        <dbReference type="ChEBI" id="CHEBI:26386"/>
        <dbReference type="ChEBI" id="CHEBI:43474"/>
        <dbReference type="ChEBI" id="CHEBI:57720"/>
        <dbReference type="ChEBI" id="CHEBI:142355"/>
        <dbReference type="EC" id="2.4.2.1"/>
    </reaction>
</comment>
<comment type="subunit">
    <text evidence="4">Homohexamer. Dimer of a homotrimer.</text>
</comment>
<evidence type="ECO:0000256" key="4">
    <source>
        <dbReference type="HAMAP-Rule" id="MF_01963"/>
    </source>
</evidence>
<organism evidence="6">
    <name type="scientific">Moorella thermoacetica Y72</name>
    <dbReference type="NCBI Taxonomy" id="1325331"/>
    <lineage>
        <taxon>Bacteria</taxon>
        <taxon>Bacillati</taxon>
        <taxon>Bacillota</taxon>
        <taxon>Clostridia</taxon>
        <taxon>Neomoorellales</taxon>
        <taxon>Neomoorellaceae</taxon>
        <taxon>Neomoorella</taxon>
    </lineage>
</organism>
<feature type="binding site" evidence="4">
    <location>
        <position position="183"/>
    </location>
    <ligand>
        <name>phosphate</name>
        <dbReference type="ChEBI" id="CHEBI:43474"/>
    </ligand>
</feature>
<dbReference type="Proteomes" id="UP000063718">
    <property type="component" value="Unassembled WGS sequence"/>
</dbReference>
<accession>A0A0S6UG24</accession>
<dbReference type="InterPro" id="IPR035994">
    <property type="entry name" value="Nucleoside_phosphorylase_sf"/>
</dbReference>
<feature type="site" description="Important for substrate specificity" evidence="4">
    <location>
        <position position="164"/>
    </location>
</feature>
<dbReference type="RefSeq" id="WP_025774127.1">
    <property type="nucleotide sequence ID" value="NZ_DF238840.1"/>
</dbReference>
<dbReference type="Gene3D" id="3.40.50.1580">
    <property type="entry name" value="Nucleoside phosphorylase domain"/>
    <property type="match status" value="1"/>
</dbReference>
<sequence length="260" mass="28351">MRIAIIGGSGVYDPGILTNIHEERVETPYGAAVLKVGTYHGEEIGFMPRHGDKHTMPPHKVNYRANIWALKMLKVERVLATAAVGSTNPEFRPGDFVIVNDFLDFTKTRTYTFFEGGETGVVHTDFTTPYCPELGQVLVETAARLGIKAHAGGVYACTEGPRFETPAEIRMIRQLGGDLVGMTNVPEVVLAHEVGLCYGLIAMVTNMAAGISSTPLSHEEVLEIMDQNGKNLRDLIMQAIPGIPRQRNCRCSLAAGKIEV</sequence>
<feature type="domain" description="Nucleoside phosphorylase" evidence="5">
    <location>
        <begin position="2"/>
        <end position="240"/>
    </location>
</feature>
<evidence type="ECO:0000259" key="5">
    <source>
        <dbReference type="Pfam" id="PF01048"/>
    </source>
</evidence>
<dbReference type="InterPro" id="IPR010044">
    <property type="entry name" value="MTAP"/>
</dbReference>
<feature type="binding site" evidence="4">
    <location>
        <begin position="206"/>
        <end position="208"/>
    </location>
    <ligand>
        <name>substrate</name>
    </ligand>
</feature>
<evidence type="ECO:0000256" key="1">
    <source>
        <dbReference type="ARBA" id="ARBA00022676"/>
    </source>
</evidence>
<dbReference type="CDD" id="cd09010">
    <property type="entry name" value="MTAP_SsMTAPII_like_MTIP"/>
    <property type="match status" value="1"/>
</dbReference>
<keyword evidence="3 4" id="KW-0660">Purine salvage</keyword>
<comment type="miscellaneous">
    <text evidence="4">Although this enzyme belongs to the family of MTA phosphorylases based on sequence homology, it has been shown that conserved amino acid substitutions in the substrate binding pocket convert the substrate specificity of this enzyme from 6-aminopurines to 6-oxopurines.</text>
</comment>
<feature type="site" description="Important for substrate specificity" evidence="4">
    <location>
        <position position="218"/>
    </location>
</feature>
<dbReference type="InterPro" id="IPR000845">
    <property type="entry name" value="Nucleoside_phosphorylase_d"/>
</dbReference>
<dbReference type="HAMAP" id="MF_01963">
    <property type="entry name" value="MTAP"/>
    <property type="match status" value="1"/>
</dbReference>
<keyword evidence="2 4" id="KW-0808">Transferase</keyword>
<dbReference type="GO" id="GO:0006166">
    <property type="term" value="P:purine ribonucleoside salvage"/>
    <property type="evidence" value="ECO:0007669"/>
    <property type="project" value="UniProtKB-UniRule"/>
</dbReference>
<dbReference type="EMBL" id="DF238840">
    <property type="protein sequence ID" value="GAF26412.1"/>
    <property type="molecule type" value="Genomic_DNA"/>
</dbReference>